<proteinExistence type="predicted"/>
<organism evidence="1 2">
    <name type="scientific">Haloarcula rubra</name>
    <dbReference type="NCBI Taxonomy" id="2487747"/>
    <lineage>
        <taxon>Archaea</taxon>
        <taxon>Methanobacteriati</taxon>
        <taxon>Methanobacteriota</taxon>
        <taxon>Stenosarchaea group</taxon>
        <taxon>Halobacteria</taxon>
        <taxon>Halobacteriales</taxon>
        <taxon>Haloarculaceae</taxon>
        <taxon>Haloarcula</taxon>
    </lineage>
</organism>
<keyword evidence="2" id="KW-1185">Reference proteome</keyword>
<gene>
    <name evidence="1" type="ORF">EGH21_11835</name>
</gene>
<protein>
    <submittedName>
        <fullName evidence="1">Uncharacterized protein</fullName>
    </submittedName>
</protein>
<name>A0AAW4PRU7_9EURY</name>
<dbReference type="Proteomes" id="UP001430377">
    <property type="component" value="Unassembled WGS sequence"/>
</dbReference>
<comment type="caution">
    <text evidence="1">The sequence shown here is derived from an EMBL/GenBank/DDBJ whole genome shotgun (WGS) entry which is preliminary data.</text>
</comment>
<dbReference type="RefSeq" id="WP_220618685.1">
    <property type="nucleotide sequence ID" value="NZ_RKLR01000004.1"/>
</dbReference>
<evidence type="ECO:0000313" key="1">
    <source>
        <dbReference type="EMBL" id="MBX0323718.1"/>
    </source>
</evidence>
<sequence length="53" mass="6405">MERVYHVTCHECTFEGVFEDHRTALDEWNEHERDDDHRVSVLEIDRPSPRNPV</sequence>
<dbReference type="EMBL" id="RKLR01000004">
    <property type="protein sequence ID" value="MBX0323718.1"/>
    <property type="molecule type" value="Genomic_DNA"/>
</dbReference>
<dbReference type="AlphaFoldDB" id="A0AAW4PRU7"/>
<evidence type="ECO:0000313" key="2">
    <source>
        <dbReference type="Proteomes" id="UP001430377"/>
    </source>
</evidence>
<reference evidence="1 2" key="1">
    <citation type="submission" date="2021-06" db="EMBL/GenBank/DDBJ databases">
        <title>Halomicroarcula sp. a new haloarchaeum isolated from saline soil.</title>
        <authorList>
            <person name="Duran-Viseras A."/>
            <person name="Sanchez-Porro C."/>
            <person name="Ventosa A."/>
        </authorList>
    </citation>
    <scope>NUCLEOTIDE SEQUENCE [LARGE SCALE GENOMIC DNA]</scope>
    <source>
        <strain evidence="1 2">F13</strain>
    </source>
</reference>
<accession>A0AAW4PRU7</accession>